<dbReference type="Pfam" id="PF11738">
    <property type="entry name" value="DUF3298"/>
    <property type="match status" value="1"/>
</dbReference>
<comment type="caution">
    <text evidence="4">The sequence shown here is derived from an EMBL/GenBank/DDBJ whole genome shotgun (WGS) entry which is preliminary data.</text>
</comment>
<evidence type="ECO:0000313" key="6">
    <source>
        <dbReference type="Proteomes" id="UP000754821"/>
    </source>
</evidence>
<feature type="domain" description="DUF3298" evidence="2">
    <location>
        <begin position="177"/>
        <end position="243"/>
    </location>
</feature>
<keyword evidence="4" id="KW-0449">Lipoprotein</keyword>
<dbReference type="EMBL" id="FUKM01000033">
    <property type="protein sequence ID" value="SJN12766.1"/>
    <property type="molecule type" value="Genomic_DNA"/>
</dbReference>
<dbReference type="Gene3D" id="3.90.640.20">
    <property type="entry name" value="Heat-shock cognate protein, ATPase"/>
    <property type="match status" value="1"/>
</dbReference>
<sequence length="257" mass="28678">MLRWKMSVCPIAVLLLSGCQSADAETADISALAYQPLDKQYSSPDCQDEHCSTVKISALTFPDNPALTEQVQERLLALALGITDGDDTPADDWDHFADEFFHRAEEDNTRLPHPMASEAQLSASVFSRQNDLLVLELDSYVIYAGQAHGLPSTQFMVIDERLDEVVTLDDMLMAGGQEGFDEALAEAHERWLSEQDVGEDFASSWPFTNSTNVAPLEKEWMVKYNVYEIAPYVMGQPELTIPVEELKGIVEPRYLGQ</sequence>
<evidence type="ECO:0000313" key="5">
    <source>
        <dbReference type="Proteomes" id="UP000196331"/>
    </source>
</evidence>
<keyword evidence="6" id="KW-1185">Reference proteome</keyword>
<dbReference type="AlphaFoldDB" id="A0A1R4HZ56"/>
<dbReference type="RefSeq" id="WP_087108190.1">
    <property type="nucleotide sequence ID" value="NZ_FUKM01000033.1"/>
</dbReference>
<dbReference type="InterPro" id="IPR021729">
    <property type="entry name" value="DUF3298"/>
</dbReference>
<gene>
    <name evidence="4" type="ORF">CZ787_08825</name>
    <name evidence="3" type="ORF">EI163_03080</name>
</gene>
<reference evidence="4 5" key="1">
    <citation type="submission" date="2017-02" db="EMBL/GenBank/DDBJ databases">
        <authorList>
            <person name="Dridi B."/>
        </authorList>
    </citation>
    <scope>NUCLEOTIDE SEQUENCE [LARGE SCALE GENOMIC DNA]</scope>
    <source>
        <strain evidence="4 5">JB380</strain>
    </source>
</reference>
<dbReference type="Gene3D" id="3.30.565.40">
    <property type="entry name" value="Fervidobacterium nodosum Rt17-B1 like"/>
    <property type="match status" value="1"/>
</dbReference>
<evidence type="ECO:0000313" key="3">
    <source>
        <dbReference type="EMBL" id="MBE0402549.1"/>
    </source>
</evidence>
<feature type="chain" id="PRO_5012819965" evidence="1">
    <location>
        <begin position="25"/>
        <end position="257"/>
    </location>
</feature>
<evidence type="ECO:0000256" key="1">
    <source>
        <dbReference type="SAM" id="SignalP"/>
    </source>
</evidence>
<protein>
    <submittedName>
        <fullName evidence="3">DUF3298 domain-containing protein</fullName>
    </submittedName>
    <submittedName>
        <fullName evidence="4">Lipoprotein, putative</fullName>
    </submittedName>
</protein>
<dbReference type="OrthoDB" id="8610451at2"/>
<accession>A0A1R4HZ56</accession>
<dbReference type="Proteomes" id="UP000196331">
    <property type="component" value="Unassembled WGS sequence"/>
</dbReference>
<dbReference type="EMBL" id="RRZC01000002">
    <property type="protein sequence ID" value="MBE0402549.1"/>
    <property type="molecule type" value="Genomic_DNA"/>
</dbReference>
<dbReference type="InterPro" id="IPR037126">
    <property type="entry name" value="PdaC/RsiV-like_sf"/>
</dbReference>
<evidence type="ECO:0000259" key="2">
    <source>
        <dbReference type="Pfam" id="PF11738"/>
    </source>
</evidence>
<organism evidence="4 5">
    <name type="scientific">Halomonas citrativorans</name>
    <dbReference type="NCBI Taxonomy" id="2742612"/>
    <lineage>
        <taxon>Bacteria</taxon>
        <taxon>Pseudomonadati</taxon>
        <taxon>Pseudomonadota</taxon>
        <taxon>Gammaproteobacteria</taxon>
        <taxon>Oceanospirillales</taxon>
        <taxon>Halomonadaceae</taxon>
        <taxon>Halomonas</taxon>
    </lineage>
</organism>
<name>A0A1R4HZ56_9GAMM</name>
<dbReference type="Proteomes" id="UP000754821">
    <property type="component" value="Unassembled WGS sequence"/>
</dbReference>
<evidence type="ECO:0000313" key="4">
    <source>
        <dbReference type="EMBL" id="SJN12766.1"/>
    </source>
</evidence>
<reference evidence="3 6" key="2">
    <citation type="submission" date="2020-07" db="EMBL/GenBank/DDBJ databases">
        <title>Halophilic bacteria isolated from french cheeses.</title>
        <authorList>
            <person name="Kothe C.I."/>
            <person name="Farah-Kraiem B."/>
            <person name="Renault P."/>
            <person name="Dridi B."/>
        </authorList>
    </citation>
    <scope>NUCLEOTIDE SEQUENCE [LARGE SCALE GENOMIC DNA]</scope>
    <source>
        <strain evidence="3 6">FME16</strain>
    </source>
</reference>
<feature type="signal peptide" evidence="1">
    <location>
        <begin position="1"/>
        <end position="24"/>
    </location>
</feature>
<proteinExistence type="predicted"/>
<dbReference type="PROSITE" id="PS51257">
    <property type="entry name" value="PROKAR_LIPOPROTEIN"/>
    <property type="match status" value="1"/>
</dbReference>
<keyword evidence="1" id="KW-0732">Signal</keyword>